<comment type="caution">
    <text evidence="1">The sequence shown here is derived from an EMBL/GenBank/DDBJ whole genome shotgun (WGS) entry which is preliminary data.</text>
</comment>
<gene>
    <name evidence="1" type="ORF">CUNI_LOCUS15119</name>
</gene>
<organism evidence="1 2">
    <name type="scientific">Candidula unifasciata</name>
    <dbReference type="NCBI Taxonomy" id="100452"/>
    <lineage>
        <taxon>Eukaryota</taxon>
        <taxon>Metazoa</taxon>
        <taxon>Spiralia</taxon>
        <taxon>Lophotrochozoa</taxon>
        <taxon>Mollusca</taxon>
        <taxon>Gastropoda</taxon>
        <taxon>Heterobranchia</taxon>
        <taxon>Euthyneura</taxon>
        <taxon>Panpulmonata</taxon>
        <taxon>Eupulmonata</taxon>
        <taxon>Stylommatophora</taxon>
        <taxon>Helicina</taxon>
        <taxon>Helicoidea</taxon>
        <taxon>Geomitridae</taxon>
        <taxon>Candidula</taxon>
    </lineage>
</organism>
<dbReference type="EMBL" id="CAJHNH020003558">
    <property type="protein sequence ID" value="CAG5129561.1"/>
    <property type="molecule type" value="Genomic_DNA"/>
</dbReference>
<sequence length="139" mass="15187">MNDLQWSLQFSSVSSVLKRSLLCLALILALYPLLSQQELTAHSITSSRGTSKMHEALALLPQGSSVSGSFQPQMSALTNGNVTLESISERLARMDDSLAGLIQGVLTVQRTVFNLEQLQELLVLLLEDILKQVCLSEKS</sequence>
<reference evidence="1" key="1">
    <citation type="submission" date="2021-04" db="EMBL/GenBank/DDBJ databases">
        <authorList>
            <consortium name="Molecular Ecology Group"/>
        </authorList>
    </citation>
    <scope>NUCLEOTIDE SEQUENCE</scope>
</reference>
<protein>
    <submittedName>
        <fullName evidence="1">Uncharacterized protein</fullName>
    </submittedName>
</protein>
<name>A0A8S3ZSV0_9EUPU</name>
<evidence type="ECO:0000313" key="2">
    <source>
        <dbReference type="Proteomes" id="UP000678393"/>
    </source>
</evidence>
<accession>A0A8S3ZSV0</accession>
<dbReference type="AlphaFoldDB" id="A0A8S3ZSV0"/>
<proteinExistence type="predicted"/>
<dbReference type="Proteomes" id="UP000678393">
    <property type="component" value="Unassembled WGS sequence"/>
</dbReference>
<evidence type="ECO:0000313" key="1">
    <source>
        <dbReference type="EMBL" id="CAG5129561.1"/>
    </source>
</evidence>
<keyword evidence="2" id="KW-1185">Reference proteome</keyword>